<dbReference type="PANTHER" id="PTHR20854:SF4">
    <property type="entry name" value="INOSITOL-1-MONOPHOSPHATASE-RELATED"/>
    <property type="match status" value="1"/>
</dbReference>
<dbReference type="PRINTS" id="PR00377">
    <property type="entry name" value="IMPHPHTASES"/>
</dbReference>
<accession>A0A7W6GH17</accession>
<reference evidence="5 6" key="1">
    <citation type="submission" date="2020-08" db="EMBL/GenBank/DDBJ databases">
        <title>Genomic Encyclopedia of Type Strains, Phase IV (KMG-IV): sequencing the most valuable type-strain genomes for metagenomic binning, comparative biology and taxonomic classification.</title>
        <authorList>
            <person name="Goeker M."/>
        </authorList>
    </citation>
    <scope>NUCLEOTIDE SEQUENCE [LARGE SCALE GENOMIC DNA]</scope>
    <source>
        <strain evidence="5 6">DSM 25481</strain>
    </source>
</reference>
<feature type="binding site" evidence="4">
    <location>
        <position position="94"/>
    </location>
    <ligand>
        <name>Mg(2+)</name>
        <dbReference type="ChEBI" id="CHEBI:18420"/>
        <label>1</label>
        <note>catalytic</note>
    </ligand>
</feature>
<dbReference type="GO" id="GO:0006020">
    <property type="term" value="P:inositol metabolic process"/>
    <property type="evidence" value="ECO:0007669"/>
    <property type="project" value="TreeGrafter"/>
</dbReference>
<evidence type="ECO:0000313" key="6">
    <source>
        <dbReference type="Proteomes" id="UP000528964"/>
    </source>
</evidence>
<dbReference type="SUPFAM" id="SSF56655">
    <property type="entry name" value="Carbohydrate phosphatase"/>
    <property type="match status" value="1"/>
</dbReference>
<dbReference type="PANTHER" id="PTHR20854">
    <property type="entry name" value="INOSITOL MONOPHOSPHATASE"/>
    <property type="match status" value="1"/>
</dbReference>
<evidence type="ECO:0000256" key="4">
    <source>
        <dbReference type="PIRSR" id="PIRSR600760-2"/>
    </source>
</evidence>
<dbReference type="EMBL" id="JACIDR010000007">
    <property type="protein sequence ID" value="MBB3974657.1"/>
    <property type="molecule type" value="Genomic_DNA"/>
</dbReference>
<protein>
    <submittedName>
        <fullName evidence="5">Myo-inositol-1(Or 4)-monophosphatase</fullName>
        <ecNumber evidence="5">3.1.3.25</ecNumber>
    </submittedName>
</protein>
<dbReference type="InterPro" id="IPR020550">
    <property type="entry name" value="Inositol_monophosphatase_CS"/>
</dbReference>
<dbReference type="InterPro" id="IPR000760">
    <property type="entry name" value="Inositol_monophosphatase-like"/>
</dbReference>
<keyword evidence="2 4" id="KW-0479">Metal-binding</keyword>
<feature type="binding site" evidence="4">
    <location>
        <position position="74"/>
    </location>
    <ligand>
        <name>Mg(2+)</name>
        <dbReference type="ChEBI" id="CHEBI:18420"/>
        <label>1</label>
        <note>catalytic</note>
    </ligand>
</feature>
<dbReference type="Proteomes" id="UP000528964">
    <property type="component" value="Unassembled WGS sequence"/>
</dbReference>
<name>A0A7W6GH17_9HYPH</name>
<keyword evidence="3 4" id="KW-0460">Magnesium</keyword>
<evidence type="ECO:0000256" key="1">
    <source>
        <dbReference type="ARBA" id="ARBA00009759"/>
    </source>
</evidence>
<dbReference type="GO" id="GO:0046872">
    <property type="term" value="F:metal ion binding"/>
    <property type="evidence" value="ECO:0007669"/>
    <property type="project" value="UniProtKB-KW"/>
</dbReference>
<evidence type="ECO:0000313" key="5">
    <source>
        <dbReference type="EMBL" id="MBB3974657.1"/>
    </source>
</evidence>
<comment type="caution">
    <text evidence="5">The sequence shown here is derived from an EMBL/GenBank/DDBJ whole genome shotgun (WGS) entry which is preliminary data.</text>
</comment>
<feature type="binding site" evidence="4">
    <location>
        <position position="92"/>
    </location>
    <ligand>
        <name>Mg(2+)</name>
        <dbReference type="ChEBI" id="CHEBI:18420"/>
        <label>1</label>
        <note>catalytic</note>
    </ligand>
</feature>
<proteinExistence type="inferred from homology"/>
<feature type="binding site" evidence="4">
    <location>
        <position position="210"/>
    </location>
    <ligand>
        <name>Mg(2+)</name>
        <dbReference type="ChEBI" id="CHEBI:18420"/>
        <label>1</label>
        <note>catalytic</note>
    </ligand>
</feature>
<organism evidence="5 6">
    <name type="scientific">Hansschlegelia beijingensis</name>
    <dbReference type="NCBI Taxonomy" id="1133344"/>
    <lineage>
        <taxon>Bacteria</taxon>
        <taxon>Pseudomonadati</taxon>
        <taxon>Pseudomonadota</taxon>
        <taxon>Alphaproteobacteria</taxon>
        <taxon>Hyphomicrobiales</taxon>
        <taxon>Methylopilaceae</taxon>
        <taxon>Hansschlegelia</taxon>
    </lineage>
</organism>
<dbReference type="EC" id="3.1.3.25" evidence="5"/>
<evidence type="ECO:0000256" key="2">
    <source>
        <dbReference type="ARBA" id="ARBA00022723"/>
    </source>
</evidence>
<dbReference type="GO" id="GO:0007165">
    <property type="term" value="P:signal transduction"/>
    <property type="evidence" value="ECO:0007669"/>
    <property type="project" value="TreeGrafter"/>
</dbReference>
<dbReference type="Gene3D" id="3.40.190.80">
    <property type="match status" value="1"/>
</dbReference>
<comment type="similarity">
    <text evidence="1">Belongs to the inositol monophosphatase superfamily.</text>
</comment>
<sequence length="274" mass="29385">MPSTDAPIDLERLAGVLAETVREGGAIAARMFREGAERWTKSDNSPVTEADLAVDRFLAEHLPPLVDGSGWLSEETADTPERLTRRRVWVVDPIDGTRAFIEGRPEWVVSVALVEDGAPVAGVVFDACNDVTFEAFRGLGARRNGEPMVTPDPPLLEGARVGGPKSLLGPLESYGVSRGPWLYALANRLVKVASGGLDAAIARPNAHDWDIAAAHLILEEAGARLTNFDGAVPAYNRATTRHAGLVAAPPARHRALLAALHTERETLAALEPYR</sequence>
<dbReference type="PROSITE" id="PS00630">
    <property type="entry name" value="IMP_2"/>
    <property type="match status" value="1"/>
</dbReference>
<dbReference type="RefSeq" id="WP_183396512.1">
    <property type="nucleotide sequence ID" value="NZ_JACIDR010000007.1"/>
</dbReference>
<dbReference type="GO" id="GO:0046854">
    <property type="term" value="P:phosphatidylinositol phosphate biosynthetic process"/>
    <property type="evidence" value="ECO:0007669"/>
    <property type="project" value="InterPro"/>
</dbReference>
<keyword evidence="6" id="KW-1185">Reference proteome</keyword>
<dbReference type="Gene3D" id="3.30.540.10">
    <property type="entry name" value="Fructose-1,6-Bisphosphatase, subunit A, domain 1"/>
    <property type="match status" value="1"/>
</dbReference>
<evidence type="ECO:0000256" key="3">
    <source>
        <dbReference type="ARBA" id="ARBA00022842"/>
    </source>
</evidence>
<gene>
    <name evidence="5" type="ORF">GGR24_003344</name>
</gene>
<comment type="cofactor">
    <cofactor evidence="4">
        <name>Mg(2+)</name>
        <dbReference type="ChEBI" id="CHEBI:18420"/>
    </cofactor>
</comment>
<dbReference type="GO" id="GO:0008934">
    <property type="term" value="F:inositol monophosphate 1-phosphatase activity"/>
    <property type="evidence" value="ECO:0007669"/>
    <property type="project" value="TreeGrafter"/>
</dbReference>
<keyword evidence="5" id="KW-0378">Hydrolase</keyword>
<dbReference type="AlphaFoldDB" id="A0A7W6GH17"/>
<dbReference type="Pfam" id="PF00459">
    <property type="entry name" value="Inositol_P"/>
    <property type="match status" value="1"/>
</dbReference>
<feature type="binding site" evidence="4">
    <location>
        <position position="95"/>
    </location>
    <ligand>
        <name>Mg(2+)</name>
        <dbReference type="ChEBI" id="CHEBI:18420"/>
        <label>1</label>
        <note>catalytic</note>
    </ligand>
</feature>
<dbReference type="CDD" id="cd01638">
    <property type="entry name" value="CysQ"/>
    <property type="match status" value="1"/>
</dbReference>